<gene>
    <name evidence="1" type="ORF">DDK22_13570</name>
</gene>
<evidence type="ECO:0000313" key="1">
    <source>
        <dbReference type="EMBL" id="RCJ07919.1"/>
    </source>
</evidence>
<dbReference type="AlphaFoldDB" id="A0A367PJ46"/>
<dbReference type="EMBL" id="QDHA01000033">
    <property type="protein sequence ID" value="RCJ07919.1"/>
    <property type="molecule type" value="Genomic_DNA"/>
</dbReference>
<sequence>MLFPAFLFRRFPLDLGNSRWLCPAFFLLKNLRRFFLATLQRDCDPKQGCAALSGHGQSSLLKMLPTVDGNVPAGQESGFLGTRVDDQRRDFLGLCETAIRNIRKD</sequence>
<dbReference type="Proteomes" id="UP000253501">
    <property type="component" value="Unassembled WGS sequence"/>
</dbReference>
<comment type="caution">
    <text evidence="1">The sequence shown here is derived from an EMBL/GenBank/DDBJ whole genome shotgun (WGS) entry which is preliminary data.</text>
</comment>
<protein>
    <submittedName>
        <fullName evidence="1">Uncharacterized protein</fullName>
    </submittedName>
</protein>
<name>A0A367PJ46_CUPNE</name>
<accession>A0A367PJ46</accession>
<organism evidence="1 2">
    <name type="scientific">Cupriavidus necator</name>
    <name type="common">Alcaligenes eutrophus</name>
    <name type="synonym">Ralstonia eutropha</name>
    <dbReference type="NCBI Taxonomy" id="106590"/>
    <lineage>
        <taxon>Bacteria</taxon>
        <taxon>Pseudomonadati</taxon>
        <taxon>Pseudomonadota</taxon>
        <taxon>Betaproteobacteria</taxon>
        <taxon>Burkholderiales</taxon>
        <taxon>Burkholderiaceae</taxon>
        <taxon>Cupriavidus</taxon>
    </lineage>
</organism>
<proteinExistence type="predicted"/>
<evidence type="ECO:0000313" key="2">
    <source>
        <dbReference type="Proteomes" id="UP000253501"/>
    </source>
</evidence>
<reference evidence="1 2" key="1">
    <citation type="submission" date="2018-04" db="EMBL/GenBank/DDBJ databases">
        <title>Cupriavidus necator CR12 genome sequencing and assembly.</title>
        <authorList>
            <person name="Ben Fekih I."/>
            <person name="Mazhar H.S."/>
            <person name="Bello S.K."/>
            <person name="Rensing C."/>
        </authorList>
    </citation>
    <scope>NUCLEOTIDE SEQUENCE [LARGE SCALE GENOMIC DNA]</scope>
    <source>
        <strain evidence="1 2">CR12</strain>
    </source>
</reference>